<feature type="compositionally biased region" description="Pro residues" evidence="1">
    <location>
        <begin position="207"/>
        <end position="218"/>
    </location>
</feature>
<protein>
    <recommendedName>
        <fullName evidence="2">DUF6699 domain-containing protein</fullName>
    </recommendedName>
</protein>
<dbReference type="InterPro" id="IPR046522">
    <property type="entry name" value="DUF6699"/>
</dbReference>
<dbReference type="Pfam" id="PF20415">
    <property type="entry name" value="DUF6699"/>
    <property type="match status" value="1"/>
</dbReference>
<feature type="region of interest" description="Disordered" evidence="1">
    <location>
        <begin position="63"/>
        <end position="96"/>
    </location>
</feature>
<reference evidence="4" key="1">
    <citation type="submission" date="2014-04" db="EMBL/GenBank/DDBJ databases">
        <title>Evolutionary Origins and Diversification of the Mycorrhizal Mutualists.</title>
        <authorList>
            <consortium name="DOE Joint Genome Institute"/>
            <consortium name="Mycorrhizal Genomics Consortium"/>
            <person name="Kohler A."/>
            <person name="Kuo A."/>
            <person name="Nagy L.G."/>
            <person name="Floudas D."/>
            <person name="Copeland A."/>
            <person name="Barry K.W."/>
            <person name="Cichocki N."/>
            <person name="Veneault-Fourrey C."/>
            <person name="LaButti K."/>
            <person name="Lindquist E.A."/>
            <person name="Lipzen A."/>
            <person name="Lundell T."/>
            <person name="Morin E."/>
            <person name="Murat C."/>
            <person name="Riley R."/>
            <person name="Ohm R."/>
            <person name="Sun H."/>
            <person name="Tunlid A."/>
            <person name="Henrissat B."/>
            <person name="Grigoriev I.V."/>
            <person name="Hibbett D.S."/>
            <person name="Martin F."/>
        </authorList>
    </citation>
    <scope>NUCLEOTIDE SEQUENCE [LARGE SCALE GENOMIC DNA]</scope>
    <source>
        <strain evidence="4">FD-334 SS-4</strain>
    </source>
</reference>
<dbReference type="Proteomes" id="UP000054270">
    <property type="component" value="Unassembled WGS sequence"/>
</dbReference>
<sequence length="413" mass="46876">MPLFKDRPQHYNGESEIAPRSLFNKLRHWLYFRRGAEPATFWNPEDFSLGRGISRPPRGARTVTFPPHPHIPAAVPNGRGNHKNRTRFSPPDNQQLYQFTAPSQEPDNLYPYQYTTPASALPPIYSSHRGQSRTVPRIPGYTQQAAYPVLRSNLTDTHHSRHRNNTENRIQQNMLLNTGRPPHLSAQSPQPERGRGERRTLTQRPAPRTPSNPRSDPPPAHDLRGTDYALLTELIPAVSRYPSVDWIICFPLSTAFKWVGPEAKEALNLDALAIIPPIKGVDGVSISTRKDNDGLSLVLERFGPITLASDEYLTVGSILGAIKAYFSTPLSTTEMDALDPIVRKHVTKSYRRRWDAQGQVIKKQVWPMLSCEGPTRVDFLFNYFRYAGLEMDKNFAANGKLYLTLHNSWLTRR</sequence>
<gene>
    <name evidence="3" type="ORF">HYPSUDRAFT_69870</name>
</gene>
<evidence type="ECO:0000313" key="3">
    <source>
        <dbReference type="EMBL" id="KJA18474.1"/>
    </source>
</evidence>
<dbReference type="EMBL" id="KN817588">
    <property type="protein sequence ID" value="KJA18474.1"/>
    <property type="molecule type" value="Genomic_DNA"/>
</dbReference>
<keyword evidence="4" id="KW-1185">Reference proteome</keyword>
<dbReference type="AlphaFoldDB" id="A0A0D2NHN8"/>
<evidence type="ECO:0000313" key="4">
    <source>
        <dbReference type="Proteomes" id="UP000054270"/>
    </source>
</evidence>
<evidence type="ECO:0000256" key="1">
    <source>
        <dbReference type="SAM" id="MobiDB-lite"/>
    </source>
</evidence>
<dbReference type="OrthoDB" id="3241567at2759"/>
<feature type="domain" description="DUF6699" evidence="2">
    <location>
        <begin position="304"/>
        <end position="393"/>
    </location>
</feature>
<feature type="region of interest" description="Disordered" evidence="1">
    <location>
        <begin position="177"/>
        <end position="224"/>
    </location>
</feature>
<evidence type="ECO:0000259" key="2">
    <source>
        <dbReference type="Pfam" id="PF20415"/>
    </source>
</evidence>
<accession>A0A0D2NHN8</accession>
<organism evidence="3 4">
    <name type="scientific">Hypholoma sublateritium (strain FD-334 SS-4)</name>
    <dbReference type="NCBI Taxonomy" id="945553"/>
    <lineage>
        <taxon>Eukaryota</taxon>
        <taxon>Fungi</taxon>
        <taxon>Dikarya</taxon>
        <taxon>Basidiomycota</taxon>
        <taxon>Agaricomycotina</taxon>
        <taxon>Agaricomycetes</taxon>
        <taxon>Agaricomycetidae</taxon>
        <taxon>Agaricales</taxon>
        <taxon>Agaricineae</taxon>
        <taxon>Strophariaceae</taxon>
        <taxon>Hypholoma</taxon>
    </lineage>
</organism>
<name>A0A0D2NHN8_HYPSF</name>
<proteinExistence type="predicted"/>